<dbReference type="Proteomes" id="UP000218160">
    <property type="component" value="Plasmid pCC1"/>
</dbReference>
<evidence type="ECO:0000256" key="1">
    <source>
        <dbReference type="SAM" id="MobiDB-lite"/>
    </source>
</evidence>
<keyword evidence="2" id="KW-1133">Transmembrane helix</keyword>
<organism evidence="3 4">
    <name type="scientific">Candidatus Enterovibrio altilux</name>
    <dbReference type="NCBI Taxonomy" id="1927128"/>
    <lineage>
        <taxon>Bacteria</taxon>
        <taxon>Pseudomonadati</taxon>
        <taxon>Pseudomonadota</taxon>
        <taxon>Gammaproteobacteria</taxon>
        <taxon>Vibrionales</taxon>
        <taxon>Vibrionaceae</taxon>
        <taxon>Enterovibrio</taxon>
    </lineage>
</organism>
<sequence length="80" mass="9155">MTKALNKLTRLGMSNSEPCGDSLSEPKLEYKGDYREKTKDKKYSDVSVNPNFIDVVIMLSLTWCMIVVRCLNYEMGGKRN</sequence>
<reference evidence="4" key="1">
    <citation type="submission" date="2017-04" db="EMBL/GenBank/DDBJ databases">
        <title>Genome evolution of the luminous symbionts of deep sea anglerfish.</title>
        <authorList>
            <person name="Hendry T.A."/>
        </authorList>
    </citation>
    <scope>NUCLEOTIDE SEQUENCE [LARGE SCALE GENOMIC DNA]</scope>
    <source>
        <plasmid evidence="4">pcc1</plasmid>
    </source>
</reference>
<keyword evidence="2" id="KW-0812">Transmembrane</keyword>
<proteinExistence type="predicted"/>
<dbReference type="KEGG" id="elux:BTN50_1657"/>
<evidence type="ECO:0000256" key="2">
    <source>
        <dbReference type="SAM" id="Phobius"/>
    </source>
</evidence>
<protein>
    <submittedName>
        <fullName evidence="3">Uncharacterized protein</fullName>
    </submittedName>
</protein>
<geneLocation type="plasmid" evidence="4">
    <name>pcc1</name>
</geneLocation>
<keyword evidence="4" id="KW-1185">Reference proteome</keyword>
<feature type="region of interest" description="Disordered" evidence="1">
    <location>
        <begin position="1"/>
        <end position="27"/>
    </location>
</feature>
<keyword evidence="2" id="KW-0472">Membrane</keyword>
<dbReference type="AlphaFoldDB" id="A0A291BAS6"/>
<feature type="transmembrane region" description="Helical" evidence="2">
    <location>
        <begin position="52"/>
        <end position="71"/>
    </location>
</feature>
<name>A0A291BAS6_9GAMM</name>
<evidence type="ECO:0000313" key="4">
    <source>
        <dbReference type="Proteomes" id="UP000218160"/>
    </source>
</evidence>
<dbReference type="EMBL" id="CP020661">
    <property type="protein sequence ID" value="ATF10093.1"/>
    <property type="molecule type" value="Genomic_DNA"/>
</dbReference>
<gene>
    <name evidence="3" type="ORF">BTN50_1657</name>
</gene>
<evidence type="ECO:0000313" key="3">
    <source>
        <dbReference type="EMBL" id="ATF10093.1"/>
    </source>
</evidence>
<keyword evidence="3" id="KW-0614">Plasmid</keyword>
<accession>A0A291BAS6</accession>